<reference evidence="3" key="1">
    <citation type="submission" date="2017-02" db="EMBL/GenBank/DDBJ databases">
        <authorList>
            <person name="Tafer H."/>
            <person name="Lopandic K."/>
        </authorList>
    </citation>
    <scope>NUCLEOTIDE SEQUENCE [LARGE SCALE GENOMIC DNA]</scope>
    <source>
        <strain evidence="3">CBS 366.77</strain>
    </source>
</reference>
<dbReference type="AlphaFoldDB" id="A0A3A2ZIG1"/>
<name>A0A3A2ZIG1_9EURO</name>
<proteinExistence type="predicted"/>
<comment type="caution">
    <text evidence="2">The sequence shown here is derived from an EMBL/GenBank/DDBJ whole genome shotgun (WGS) entry which is preliminary data.</text>
</comment>
<evidence type="ECO:0000313" key="2">
    <source>
        <dbReference type="EMBL" id="RJE17665.1"/>
    </source>
</evidence>
<gene>
    <name evidence="2" type="ORF">PHISCL_09999</name>
</gene>
<dbReference type="EMBL" id="MVGC01000783">
    <property type="protein sequence ID" value="RJE17665.1"/>
    <property type="molecule type" value="Genomic_DNA"/>
</dbReference>
<feature type="region of interest" description="Disordered" evidence="1">
    <location>
        <begin position="85"/>
        <end position="109"/>
    </location>
</feature>
<evidence type="ECO:0000256" key="1">
    <source>
        <dbReference type="SAM" id="MobiDB-lite"/>
    </source>
</evidence>
<evidence type="ECO:0000313" key="3">
    <source>
        <dbReference type="Proteomes" id="UP000266188"/>
    </source>
</evidence>
<sequence length="109" mass="12071">MSLKITVFLSVTLTLTLAICLVLALFVAYQLTYILLVAFSGEPFRLQGFYPLPRAQSQSQTEPRTPHSAGTDRIVYARLRLRKTHSHTQIQGRGQGQGQGQEQGPLATD</sequence>
<accession>A0A3A2ZIG1</accession>
<keyword evidence="3" id="KW-1185">Reference proteome</keyword>
<dbReference type="Proteomes" id="UP000266188">
    <property type="component" value="Unassembled WGS sequence"/>
</dbReference>
<organism evidence="2 3">
    <name type="scientific">Aspergillus sclerotialis</name>
    <dbReference type="NCBI Taxonomy" id="2070753"/>
    <lineage>
        <taxon>Eukaryota</taxon>
        <taxon>Fungi</taxon>
        <taxon>Dikarya</taxon>
        <taxon>Ascomycota</taxon>
        <taxon>Pezizomycotina</taxon>
        <taxon>Eurotiomycetes</taxon>
        <taxon>Eurotiomycetidae</taxon>
        <taxon>Eurotiales</taxon>
        <taxon>Aspergillaceae</taxon>
        <taxon>Aspergillus</taxon>
        <taxon>Aspergillus subgen. Polypaecilum</taxon>
    </lineage>
</organism>
<protein>
    <submittedName>
        <fullName evidence="2">Uncharacterized protein</fullName>
    </submittedName>
</protein>